<comment type="caution">
    <text evidence="1">The sequence shown here is derived from an EMBL/GenBank/DDBJ whole genome shotgun (WGS) entry which is preliminary data.</text>
</comment>
<reference evidence="1 2" key="1">
    <citation type="journal article" date="2015" name="Nature">
        <title>rRNA introns, odd ribosomes, and small enigmatic genomes across a large radiation of phyla.</title>
        <authorList>
            <person name="Brown C.T."/>
            <person name="Hug L.A."/>
            <person name="Thomas B.C."/>
            <person name="Sharon I."/>
            <person name="Castelle C.J."/>
            <person name="Singh A."/>
            <person name="Wilkins M.J."/>
            <person name="Williams K.H."/>
            <person name="Banfield J.F."/>
        </authorList>
    </citation>
    <scope>NUCLEOTIDE SEQUENCE [LARGE SCALE GENOMIC DNA]</scope>
</reference>
<dbReference type="EMBL" id="LCLS01000039">
    <property type="protein sequence ID" value="KKU20486.1"/>
    <property type="molecule type" value="Genomic_DNA"/>
</dbReference>
<dbReference type="Proteomes" id="UP000034107">
    <property type="component" value="Unassembled WGS sequence"/>
</dbReference>
<sequence>MNLEKAREILGNFLKRQHISFIITRYSSGEWIAECNEIPAVMTGGMSDDITKIDAMIREAILTAANIDAQYSNDLLKFVGIESRGFLGNLFNLNTGKTAEYVLT</sequence>
<organism evidence="1 2">
    <name type="scientific">Candidatus Nomurabacteria bacterium GW2011_GWA1_46_11</name>
    <dbReference type="NCBI Taxonomy" id="1618732"/>
    <lineage>
        <taxon>Bacteria</taxon>
        <taxon>Candidatus Nomuraibacteriota</taxon>
    </lineage>
</organism>
<accession>A0A0G1NJ25</accession>
<gene>
    <name evidence="1" type="ORF">UX31_C0039G0016</name>
</gene>
<proteinExistence type="predicted"/>
<evidence type="ECO:0000313" key="1">
    <source>
        <dbReference type="EMBL" id="KKU20486.1"/>
    </source>
</evidence>
<protein>
    <submittedName>
        <fullName evidence="1">Uncharacterized protein</fullName>
    </submittedName>
</protein>
<dbReference type="AlphaFoldDB" id="A0A0G1NJ25"/>
<name>A0A0G1NJ25_9BACT</name>
<evidence type="ECO:0000313" key="2">
    <source>
        <dbReference type="Proteomes" id="UP000034107"/>
    </source>
</evidence>